<dbReference type="Pfam" id="PF02223">
    <property type="entry name" value="Thymidylate_kin"/>
    <property type="match status" value="1"/>
</dbReference>
<dbReference type="Gene3D" id="3.40.50.300">
    <property type="entry name" value="P-loop containing nucleotide triphosphate hydrolases"/>
    <property type="match status" value="1"/>
</dbReference>
<feature type="domain" description="Thymidylate kinase-like" evidence="11">
    <location>
        <begin position="5"/>
        <end position="189"/>
    </location>
</feature>
<dbReference type="PANTHER" id="PTHR10344">
    <property type="entry name" value="THYMIDYLATE KINASE"/>
    <property type="match status" value="1"/>
</dbReference>
<comment type="similarity">
    <text evidence="1 10">Belongs to the thymidylate kinase family.</text>
</comment>
<dbReference type="InterPro" id="IPR027417">
    <property type="entry name" value="P-loop_NTPase"/>
</dbReference>
<reference evidence="13" key="1">
    <citation type="submission" date="2023-07" db="EMBL/GenBank/DDBJ databases">
        <title>Novel Mycoplasma species identified in domestic and wild animals.</title>
        <authorList>
            <person name="Volokhov D.V."/>
            <person name="Furtak V.A."/>
            <person name="Zagorodnyaya T.A."/>
        </authorList>
    </citation>
    <scope>NUCLEOTIDE SEQUENCE [LARGE SCALE GENOMIC DNA]</scope>
    <source>
        <strain evidence="13">92-19</strain>
    </source>
</reference>
<comment type="function">
    <text evidence="10">Phosphorylation of dTMP to form dTDP in both de novo and salvage pathways of dTTP synthesis.</text>
</comment>
<dbReference type="PROSITE" id="PS01331">
    <property type="entry name" value="THYMIDYLATE_KINASE"/>
    <property type="match status" value="1"/>
</dbReference>
<evidence type="ECO:0000256" key="2">
    <source>
        <dbReference type="ARBA" id="ARBA00012980"/>
    </source>
</evidence>
<evidence type="ECO:0000256" key="5">
    <source>
        <dbReference type="ARBA" id="ARBA00022727"/>
    </source>
</evidence>
<keyword evidence="4 10" id="KW-0808">Transferase</keyword>
<feature type="binding site" evidence="10">
    <location>
        <begin position="7"/>
        <end position="14"/>
    </location>
    <ligand>
        <name>ATP</name>
        <dbReference type="ChEBI" id="CHEBI:30616"/>
    </ligand>
</feature>
<dbReference type="InterPro" id="IPR039430">
    <property type="entry name" value="Thymidylate_kin-like_dom"/>
</dbReference>
<organism evidence="12 13">
    <name type="scientific">Paracholeplasma vituli</name>
    <dbReference type="NCBI Taxonomy" id="69473"/>
    <lineage>
        <taxon>Bacteria</taxon>
        <taxon>Bacillati</taxon>
        <taxon>Mycoplasmatota</taxon>
        <taxon>Mollicutes</taxon>
        <taxon>Acholeplasmatales</taxon>
        <taxon>Acholeplasmataceae</taxon>
        <taxon>Paracholeplasma</taxon>
    </lineage>
</organism>
<comment type="caution">
    <text evidence="12">The sequence shown here is derived from an EMBL/GenBank/DDBJ whole genome shotgun (WGS) entry which is preliminary data.</text>
</comment>
<keyword evidence="5 10" id="KW-0545">Nucleotide biosynthesis</keyword>
<accession>A0ABT2PTL4</accession>
<keyword evidence="7 10" id="KW-0418">Kinase</keyword>
<dbReference type="NCBIfam" id="TIGR00041">
    <property type="entry name" value="DTMP_kinase"/>
    <property type="match status" value="1"/>
</dbReference>
<evidence type="ECO:0000256" key="4">
    <source>
        <dbReference type="ARBA" id="ARBA00022679"/>
    </source>
</evidence>
<gene>
    <name evidence="10 12" type="primary">tmk</name>
    <name evidence="12" type="ORF">N7603_01340</name>
</gene>
<evidence type="ECO:0000313" key="13">
    <source>
        <dbReference type="Proteomes" id="UP001209076"/>
    </source>
</evidence>
<evidence type="ECO:0000313" key="12">
    <source>
        <dbReference type="EMBL" id="MCU0104295.1"/>
    </source>
</evidence>
<protein>
    <recommendedName>
        <fullName evidence="3 10">Thymidylate kinase</fullName>
        <ecNumber evidence="2 10">2.7.4.9</ecNumber>
    </recommendedName>
    <alternativeName>
        <fullName evidence="10">dTMP kinase</fullName>
    </alternativeName>
</protein>
<dbReference type="PANTHER" id="PTHR10344:SF4">
    <property type="entry name" value="UMP-CMP KINASE 2, MITOCHONDRIAL"/>
    <property type="match status" value="1"/>
</dbReference>
<evidence type="ECO:0000256" key="1">
    <source>
        <dbReference type="ARBA" id="ARBA00009776"/>
    </source>
</evidence>
<evidence type="ECO:0000256" key="3">
    <source>
        <dbReference type="ARBA" id="ARBA00017144"/>
    </source>
</evidence>
<comment type="catalytic activity">
    <reaction evidence="9 10">
        <text>dTMP + ATP = dTDP + ADP</text>
        <dbReference type="Rhea" id="RHEA:13517"/>
        <dbReference type="ChEBI" id="CHEBI:30616"/>
        <dbReference type="ChEBI" id="CHEBI:58369"/>
        <dbReference type="ChEBI" id="CHEBI:63528"/>
        <dbReference type="ChEBI" id="CHEBI:456216"/>
        <dbReference type="EC" id="2.7.4.9"/>
    </reaction>
</comment>
<dbReference type="InterPro" id="IPR018095">
    <property type="entry name" value="Thymidylate_kin_CS"/>
</dbReference>
<dbReference type="EC" id="2.7.4.9" evidence="2 10"/>
<dbReference type="GO" id="GO:0004798">
    <property type="term" value="F:dTMP kinase activity"/>
    <property type="evidence" value="ECO:0007669"/>
    <property type="project" value="UniProtKB-EC"/>
</dbReference>
<evidence type="ECO:0000259" key="11">
    <source>
        <dbReference type="Pfam" id="PF02223"/>
    </source>
</evidence>
<keyword evidence="6 10" id="KW-0547">Nucleotide-binding</keyword>
<dbReference type="CDD" id="cd01672">
    <property type="entry name" value="TMPK"/>
    <property type="match status" value="1"/>
</dbReference>
<proteinExistence type="inferred from homology"/>
<keyword evidence="8 10" id="KW-0067">ATP-binding</keyword>
<evidence type="ECO:0000256" key="7">
    <source>
        <dbReference type="ARBA" id="ARBA00022777"/>
    </source>
</evidence>
<dbReference type="SUPFAM" id="SSF52540">
    <property type="entry name" value="P-loop containing nucleoside triphosphate hydrolases"/>
    <property type="match status" value="1"/>
</dbReference>
<name>A0ABT2PTL4_9MOLU</name>
<evidence type="ECO:0000256" key="6">
    <source>
        <dbReference type="ARBA" id="ARBA00022741"/>
    </source>
</evidence>
<dbReference type="Proteomes" id="UP001209076">
    <property type="component" value="Unassembled WGS sequence"/>
</dbReference>
<dbReference type="RefSeq" id="WP_262095519.1">
    <property type="nucleotide sequence ID" value="NZ_JAOEGN010000002.1"/>
</dbReference>
<dbReference type="EMBL" id="JAOEGN010000002">
    <property type="protein sequence ID" value="MCU0104295.1"/>
    <property type="molecule type" value="Genomic_DNA"/>
</dbReference>
<evidence type="ECO:0000256" key="9">
    <source>
        <dbReference type="ARBA" id="ARBA00048743"/>
    </source>
</evidence>
<dbReference type="InterPro" id="IPR018094">
    <property type="entry name" value="Thymidylate_kinase"/>
</dbReference>
<evidence type="ECO:0000256" key="10">
    <source>
        <dbReference type="HAMAP-Rule" id="MF_00165"/>
    </source>
</evidence>
<sequence>MFITFEGGEGSGKTTLIKALIEWLKGCNLDVIATREPGGSDIAEKIRAIILDEQNTHMKARTEALLFAAARVQHLEETVIPALEQNKVVLCDRYIDSSLAYQGYARGLGFEAILKINTFALEHMPDLTVYINSDPEIGLSRIKSRDNNRLDLEKIEFHQKVREGYLNLAKMYPNRYLVIDGDRTMAAVIDDVKAHLKDVLLCQK</sequence>
<keyword evidence="13" id="KW-1185">Reference proteome</keyword>
<evidence type="ECO:0000256" key="8">
    <source>
        <dbReference type="ARBA" id="ARBA00022840"/>
    </source>
</evidence>
<dbReference type="HAMAP" id="MF_00165">
    <property type="entry name" value="Thymidylate_kinase"/>
    <property type="match status" value="1"/>
</dbReference>